<evidence type="ECO:0000259" key="1">
    <source>
        <dbReference type="PROSITE" id="PS50181"/>
    </source>
</evidence>
<dbReference type="Gene3D" id="3.80.10.10">
    <property type="entry name" value="Ribonuclease Inhibitor"/>
    <property type="match status" value="1"/>
</dbReference>
<gene>
    <name evidence="2" type="ORF">RFH988_LOCUS27185</name>
</gene>
<accession>A0A814ZX63</accession>
<dbReference type="Pfam" id="PF00646">
    <property type="entry name" value="F-box"/>
    <property type="match status" value="1"/>
</dbReference>
<dbReference type="SUPFAM" id="SSF52047">
    <property type="entry name" value="RNI-like"/>
    <property type="match status" value="1"/>
</dbReference>
<dbReference type="Proteomes" id="UP000663882">
    <property type="component" value="Unassembled WGS sequence"/>
</dbReference>
<dbReference type="SMART" id="SM00368">
    <property type="entry name" value="LRR_RI"/>
    <property type="match status" value="1"/>
</dbReference>
<feature type="domain" description="F-box" evidence="1">
    <location>
        <begin position="6"/>
        <end position="63"/>
    </location>
</feature>
<dbReference type="PROSITE" id="PS50181">
    <property type="entry name" value="FBOX"/>
    <property type="match status" value="1"/>
</dbReference>
<reference evidence="2" key="1">
    <citation type="submission" date="2021-02" db="EMBL/GenBank/DDBJ databases">
        <authorList>
            <person name="Nowell W R."/>
        </authorList>
    </citation>
    <scope>NUCLEOTIDE SEQUENCE</scope>
</reference>
<evidence type="ECO:0000313" key="3">
    <source>
        <dbReference type="Proteomes" id="UP000663882"/>
    </source>
</evidence>
<organism evidence="2 3">
    <name type="scientific">Rotaria sordida</name>
    <dbReference type="NCBI Taxonomy" id="392033"/>
    <lineage>
        <taxon>Eukaryota</taxon>
        <taxon>Metazoa</taxon>
        <taxon>Spiralia</taxon>
        <taxon>Gnathifera</taxon>
        <taxon>Rotifera</taxon>
        <taxon>Eurotatoria</taxon>
        <taxon>Bdelloidea</taxon>
        <taxon>Philodinida</taxon>
        <taxon>Philodinidae</taxon>
        <taxon>Rotaria</taxon>
    </lineage>
</organism>
<name>A0A814ZX63_9BILA</name>
<dbReference type="InterPro" id="IPR001611">
    <property type="entry name" value="Leu-rich_rpt"/>
</dbReference>
<dbReference type="EMBL" id="CAJNOO010002263">
    <property type="protein sequence ID" value="CAF1251278.1"/>
    <property type="molecule type" value="Genomic_DNA"/>
</dbReference>
<comment type="caution">
    <text evidence="2">The sequence shown here is derived from an EMBL/GenBank/DDBJ whole genome shotgun (WGS) entry which is preliminary data.</text>
</comment>
<dbReference type="Pfam" id="PF13516">
    <property type="entry name" value="LRR_6"/>
    <property type="match status" value="1"/>
</dbReference>
<dbReference type="InterPro" id="IPR032675">
    <property type="entry name" value="LRR_dom_sf"/>
</dbReference>
<evidence type="ECO:0000313" key="2">
    <source>
        <dbReference type="EMBL" id="CAF1251278.1"/>
    </source>
</evidence>
<dbReference type="InterPro" id="IPR001810">
    <property type="entry name" value="F-box_dom"/>
</dbReference>
<dbReference type="OrthoDB" id="10056688at2759"/>
<proteinExistence type="predicted"/>
<sequence>MKDKAIHSFLTLPVELVYRILDKLDTFTILCSMLNVCTRINVIVDDYRQHPTLIKLDLRYNQIGRAGARYLAHGLQYNTTLTMLSLEQNSIDFQAGQYFEIEMKKVPLRVWL</sequence>
<dbReference type="AlphaFoldDB" id="A0A814ZX63"/>
<protein>
    <recommendedName>
        <fullName evidence="1">F-box domain-containing protein</fullName>
    </recommendedName>
</protein>